<organism evidence="2 3">
    <name type="scientific">Eubacterium cellulosolvens (strain ATCC 43171 / JCM 9499 / 6)</name>
    <name type="common">Cillobacterium cellulosolvens</name>
    <dbReference type="NCBI Taxonomy" id="633697"/>
    <lineage>
        <taxon>Bacteria</taxon>
        <taxon>Bacillati</taxon>
        <taxon>Bacillota</taxon>
        <taxon>Clostridia</taxon>
        <taxon>Eubacteriales</taxon>
        <taxon>Eubacteriaceae</taxon>
        <taxon>Eubacterium</taxon>
    </lineage>
</organism>
<dbReference type="InterPro" id="IPR003593">
    <property type="entry name" value="AAA+_ATPase"/>
</dbReference>
<reference evidence="2 3" key="2">
    <citation type="submission" date="2012-02" db="EMBL/GenBank/DDBJ databases">
        <title>Improved High-Quality Draft sequence of Eubacterium cellulosolvens 6.</title>
        <authorList>
            <consortium name="US DOE Joint Genome Institute"/>
            <person name="Lucas S."/>
            <person name="Han J."/>
            <person name="Lapidus A."/>
            <person name="Cheng J.-F."/>
            <person name="Goodwin L."/>
            <person name="Pitluck S."/>
            <person name="Peters L."/>
            <person name="Mikhailova N."/>
            <person name="Gu W."/>
            <person name="Detter J.C."/>
            <person name="Han C."/>
            <person name="Tapia R."/>
            <person name="Land M."/>
            <person name="Hauser L."/>
            <person name="Kyrpides N."/>
            <person name="Ivanova N."/>
            <person name="Pagani I."/>
            <person name="Johnson E."/>
            <person name="Mukhopadhyay B."/>
            <person name="Anderson I."/>
            <person name="Woyke T."/>
        </authorList>
    </citation>
    <scope>NUCLEOTIDE SEQUENCE [LARGE SCALE GENOMIC DNA]</scope>
    <source>
        <strain evidence="2 3">6</strain>
    </source>
</reference>
<dbReference type="Proteomes" id="UP000005753">
    <property type="component" value="Chromosome"/>
</dbReference>
<dbReference type="SMART" id="SM00382">
    <property type="entry name" value="AAA"/>
    <property type="match status" value="1"/>
</dbReference>
<dbReference type="NCBIfam" id="NF005304">
    <property type="entry name" value="PRK06835.1"/>
    <property type="match status" value="1"/>
</dbReference>
<dbReference type="STRING" id="633697.EubceDRAFT1_1272"/>
<dbReference type="eggNOG" id="COG1484">
    <property type="taxonomic scope" value="Bacteria"/>
</dbReference>
<dbReference type="CDD" id="cd00009">
    <property type="entry name" value="AAA"/>
    <property type="match status" value="1"/>
</dbReference>
<dbReference type="PANTHER" id="PTHR30050:SF4">
    <property type="entry name" value="ATP-BINDING PROTEIN RV3427C IN INSERTION SEQUENCE-RELATED"/>
    <property type="match status" value="1"/>
</dbReference>
<dbReference type="InterPro" id="IPR002611">
    <property type="entry name" value="IstB_ATP-bd"/>
</dbReference>
<dbReference type="HOGENOM" id="CLU_062999_0_0_9"/>
<dbReference type="OrthoDB" id="9776217at2"/>
<protein>
    <submittedName>
        <fullName evidence="2">DNA replication protein</fullName>
    </submittedName>
</protein>
<dbReference type="GO" id="GO:0005524">
    <property type="term" value="F:ATP binding"/>
    <property type="evidence" value="ECO:0007669"/>
    <property type="project" value="InterPro"/>
</dbReference>
<reference evidence="2 3" key="1">
    <citation type="submission" date="2010-08" db="EMBL/GenBank/DDBJ databases">
        <authorList>
            <consortium name="US DOE Joint Genome Institute (JGI-PGF)"/>
            <person name="Lucas S."/>
            <person name="Copeland A."/>
            <person name="Lapidus A."/>
            <person name="Cheng J.-F."/>
            <person name="Bruce D."/>
            <person name="Goodwin L."/>
            <person name="Pitluck S."/>
            <person name="Land M.L."/>
            <person name="Hauser L."/>
            <person name="Chang Y.-J."/>
            <person name="Anderson I.J."/>
            <person name="Johnson E."/>
            <person name="Mulhopadhyay B."/>
            <person name="Kyrpides N."/>
            <person name="Woyke T.J."/>
        </authorList>
    </citation>
    <scope>NUCLEOTIDE SEQUENCE [LARGE SCALE GENOMIC DNA]</scope>
    <source>
        <strain evidence="2 3">6</strain>
    </source>
</reference>
<feature type="domain" description="AAA+ ATPase" evidence="1">
    <location>
        <begin position="187"/>
        <end position="317"/>
    </location>
</feature>
<sequence length="334" mass="37683">MSLTNSQYDSIMRIYNQRQVKAQRELEDRRRRVQEEIPRLAGIDADIASVSVRKAKARLTGEAGADFDADEAIRELAQERRSLLASKGYPQDYLEPVYQCPLCHDTGYVHNEKCSCFRQLEINLLYSKSNLNDILDRENFESFSLDYYSPKVVNPVSGLSERQEAENAWNACRSFTAAFPVNIRKKEGKNLCLYGDVGTGKTFLTHCIARELISAGFSVLYMTAYDLFELLGRSKFKGTEEAQEAGASVFSCDLLIIDDLGTEMLNNFVTSELFLVVNERALYGKSTVISTNLSLGKFRDAFSERTFSRITGSYQLLHLSGKDIRIQKKLSGGN</sequence>
<name>I5ATG4_EUBC6</name>
<dbReference type="SUPFAM" id="SSF52540">
    <property type="entry name" value="P-loop containing nucleoside triphosphate hydrolases"/>
    <property type="match status" value="1"/>
</dbReference>
<dbReference type="PANTHER" id="PTHR30050">
    <property type="entry name" value="CHROMOSOMAL REPLICATION INITIATOR PROTEIN DNAA"/>
    <property type="match status" value="1"/>
</dbReference>
<keyword evidence="3" id="KW-1185">Reference proteome</keyword>
<gene>
    <name evidence="2" type="ORF">EubceDRAFT1_1272</name>
</gene>
<accession>I5ATG4</accession>
<dbReference type="Pfam" id="PF01695">
    <property type="entry name" value="IstB_IS21"/>
    <property type="match status" value="1"/>
</dbReference>
<dbReference type="EMBL" id="CM001487">
    <property type="protein sequence ID" value="EIM57087.1"/>
    <property type="molecule type" value="Genomic_DNA"/>
</dbReference>
<dbReference type="AlphaFoldDB" id="I5ATG4"/>
<dbReference type="InterPro" id="IPR027417">
    <property type="entry name" value="P-loop_NTPase"/>
</dbReference>
<evidence type="ECO:0000313" key="2">
    <source>
        <dbReference type="EMBL" id="EIM57087.1"/>
    </source>
</evidence>
<dbReference type="GO" id="GO:0006260">
    <property type="term" value="P:DNA replication"/>
    <property type="evidence" value="ECO:0007669"/>
    <property type="project" value="TreeGrafter"/>
</dbReference>
<dbReference type="Gene3D" id="3.40.50.300">
    <property type="entry name" value="P-loop containing nucleotide triphosphate hydrolases"/>
    <property type="match status" value="1"/>
</dbReference>
<proteinExistence type="predicted"/>
<evidence type="ECO:0000259" key="1">
    <source>
        <dbReference type="SMART" id="SM00382"/>
    </source>
</evidence>
<evidence type="ECO:0000313" key="3">
    <source>
        <dbReference type="Proteomes" id="UP000005753"/>
    </source>
</evidence>